<keyword evidence="4 8" id="KW-0347">Helicase</keyword>
<evidence type="ECO:0000256" key="2">
    <source>
        <dbReference type="ARBA" id="ARBA00022741"/>
    </source>
</evidence>
<dbReference type="InterPro" id="IPR050534">
    <property type="entry name" value="Coronavir_polyprotein_1ab"/>
</dbReference>
<evidence type="ECO:0000256" key="3">
    <source>
        <dbReference type="ARBA" id="ARBA00022801"/>
    </source>
</evidence>
<dbReference type="GO" id="GO:0016787">
    <property type="term" value="F:hydrolase activity"/>
    <property type="evidence" value="ECO:0007669"/>
    <property type="project" value="UniProtKB-KW"/>
</dbReference>
<keyword evidence="5" id="KW-0067">ATP-binding</keyword>
<evidence type="ECO:0000259" key="6">
    <source>
        <dbReference type="Pfam" id="PF13086"/>
    </source>
</evidence>
<dbReference type="RefSeq" id="WP_008723457.1">
    <property type="nucleotide sequence ID" value="NZ_JH994111.1"/>
</dbReference>
<dbReference type="STRING" id="1289135.A966_06210"/>
<feature type="domain" description="DNA2/NAM7 helicase-like C-terminal" evidence="7">
    <location>
        <begin position="309"/>
        <end position="488"/>
    </location>
</feature>
<dbReference type="Proteomes" id="UP000011663">
    <property type="component" value="Unassembled WGS sequence"/>
</dbReference>
<evidence type="ECO:0000313" key="9">
    <source>
        <dbReference type="Proteomes" id="UP000011663"/>
    </source>
</evidence>
<dbReference type="Pfam" id="PF13087">
    <property type="entry name" value="AAA_12"/>
    <property type="match status" value="1"/>
</dbReference>
<dbReference type="CDD" id="cd17934">
    <property type="entry name" value="DEXXQc_Upf1-like"/>
    <property type="match status" value="1"/>
</dbReference>
<evidence type="ECO:0000256" key="4">
    <source>
        <dbReference type="ARBA" id="ARBA00022806"/>
    </source>
</evidence>
<dbReference type="PANTHER" id="PTHR43788">
    <property type="entry name" value="DNA2/NAM7 HELICASE FAMILY MEMBER"/>
    <property type="match status" value="1"/>
</dbReference>
<sequence length="509" mass="59485">MKFFEYLNKWENYLSELLKRYEDKSGDYIKYLRQLETIKNINSAIVMSVDLFNTIKNNYENTSSNIIEDNKKIRKLSPIQEIYKNGSNVFNVIDKAVNSKELFCLMGPPGTGKTTAIVEIILQTIKHNYKAKIAVCSETHIAVDNAIERLNTEIENGNINCSIMRYEEFKNEYDNENLNICYKNYIDSWKEKLENIYNKSFTNRLFNEFEEHIMKNRKYDKYVCENANIIGITCNQMARFKLDELDDIYDLIIIDEVSKNTLPEILIPALFAKKLILVGDPNQLPPVFCKDEIETMNDIDMKLQEELTDNSLVDKLFSNVDRETMFGILDTQYRMEAKIGDIVSKFFYNNELKNGTKYSDDESIYWLDYYTDKKFPINYGGELYNPIEVELINNSIENSNIDADTTIAVITPYKKQKRELKNVINNNDKLKHLNIEIDTIDAFQGKEADIVYFSVVRNTGSTRFFSNIKRLNVAVSRTKKKLYMVGMSRYCNRVDILKNIYSSSKVLIR</sequence>
<accession>A0A2U4FQ00</accession>
<evidence type="ECO:0000256" key="5">
    <source>
        <dbReference type="ARBA" id="ARBA00022840"/>
    </source>
</evidence>
<dbReference type="GeneID" id="66487671"/>
<proteinExistence type="inferred from homology"/>
<reference evidence="8 9" key="1">
    <citation type="submission" date="2012-07" db="EMBL/GenBank/DDBJ databases">
        <title>Genome sequence of Brachyspira sp. 30446, isolated from a pig with mucohaemorrhagic colitis.</title>
        <authorList>
            <person name="Rubin J.E."/>
            <person name="Fernando C."/>
            <person name="Harding J.C.S."/>
            <person name="Hill J.E."/>
        </authorList>
    </citation>
    <scope>NUCLEOTIDE SEQUENCE [LARGE SCALE GENOMIC DNA]</scope>
    <source>
        <strain evidence="8 9">30446</strain>
    </source>
</reference>
<keyword evidence="3" id="KW-0378">Hydrolase</keyword>
<dbReference type="EMBL" id="ALNZ01000023">
    <property type="protein sequence ID" value="EKV57223.1"/>
    <property type="molecule type" value="Genomic_DNA"/>
</dbReference>
<feature type="domain" description="DNA2/NAM7 helicase helicase" evidence="6">
    <location>
        <begin position="92"/>
        <end position="188"/>
    </location>
</feature>
<dbReference type="OrthoDB" id="9757917at2"/>
<dbReference type="InterPro" id="IPR041679">
    <property type="entry name" value="DNA2/NAM7-like_C"/>
</dbReference>
<dbReference type="InterPro" id="IPR041677">
    <property type="entry name" value="DNA2/NAM7_AAA_11"/>
</dbReference>
<dbReference type="GO" id="GO:0005524">
    <property type="term" value="F:ATP binding"/>
    <property type="evidence" value="ECO:0007669"/>
    <property type="project" value="UniProtKB-KW"/>
</dbReference>
<gene>
    <name evidence="8" type="ORF">A966_06210</name>
</gene>
<name>A0A2U4FQ00_9SPIR</name>
<dbReference type="SUPFAM" id="SSF52540">
    <property type="entry name" value="P-loop containing nucleoside triphosphate hydrolases"/>
    <property type="match status" value="2"/>
</dbReference>
<comment type="caution">
    <text evidence="8">The sequence shown here is derived from an EMBL/GenBank/DDBJ whole genome shotgun (WGS) entry which is preliminary data.</text>
</comment>
<feature type="domain" description="DNA2/NAM7 helicase helicase" evidence="6">
    <location>
        <begin position="214"/>
        <end position="289"/>
    </location>
</feature>
<organism evidence="8 9">
    <name type="scientific">Brachyspira hampsonii 30446</name>
    <dbReference type="NCBI Taxonomy" id="1289135"/>
    <lineage>
        <taxon>Bacteria</taxon>
        <taxon>Pseudomonadati</taxon>
        <taxon>Spirochaetota</taxon>
        <taxon>Spirochaetia</taxon>
        <taxon>Brachyspirales</taxon>
        <taxon>Brachyspiraceae</taxon>
        <taxon>Brachyspira</taxon>
    </lineage>
</organism>
<dbReference type="InterPro" id="IPR027417">
    <property type="entry name" value="P-loop_NTPase"/>
</dbReference>
<dbReference type="Pfam" id="PF13086">
    <property type="entry name" value="AAA_11"/>
    <property type="match status" value="2"/>
</dbReference>
<evidence type="ECO:0000259" key="7">
    <source>
        <dbReference type="Pfam" id="PF13087"/>
    </source>
</evidence>
<dbReference type="PANTHER" id="PTHR43788:SF8">
    <property type="entry name" value="DNA-BINDING PROTEIN SMUBP-2"/>
    <property type="match status" value="1"/>
</dbReference>
<protein>
    <submittedName>
        <fullName evidence="8">DNA helicase</fullName>
    </submittedName>
</protein>
<comment type="similarity">
    <text evidence="1">Belongs to the DNA2/NAM7 helicase family.</text>
</comment>
<evidence type="ECO:0000256" key="1">
    <source>
        <dbReference type="ARBA" id="ARBA00007913"/>
    </source>
</evidence>
<dbReference type="AlphaFoldDB" id="A0A2U4FQ00"/>
<dbReference type="CDD" id="cd18808">
    <property type="entry name" value="SF1_C_Upf1"/>
    <property type="match status" value="1"/>
</dbReference>
<dbReference type="Gene3D" id="3.40.50.300">
    <property type="entry name" value="P-loop containing nucleotide triphosphate hydrolases"/>
    <property type="match status" value="2"/>
</dbReference>
<dbReference type="GO" id="GO:0043139">
    <property type="term" value="F:5'-3' DNA helicase activity"/>
    <property type="evidence" value="ECO:0007669"/>
    <property type="project" value="TreeGrafter"/>
</dbReference>
<evidence type="ECO:0000313" key="8">
    <source>
        <dbReference type="EMBL" id="EKV57223.1"/>
    </source>
</evidence>
<dbReference type="InterPro" id="IPR047187">
    <property type="entry name" value="SF1_C_Upf1"/>
</dbReference>
<keyword evidence="2" id="KW-0547">Nucleotide-binding</keyword>